<gene>
    <name evidence="3" type="ORF">GCM10023172_30110</name>
</gene>
<dbReference type="Pfam" id="PF13519">
    <property type="entry name" value="VWA_2"/>
    <property type="match status" value="1"/>
</dbReference>
<name>A0ABP8QJT1_9BACT</name>
<proteinExistence type="predicted"/>
<evidence type="ECO:0000313" key="3">
    <source>
        <dbReference type="EMBL" id="GAA4504201.1"/>
    </source>
</evidence>
<feature type="transmembrane region" description="Helical" evidence="1">
    <location>
        <begin position="48"/>
        <end position="67"/>
    </location>
</feature>
<sequence>MLTWAYPDFWLAATGLALLVVLLGLYVGRSARLGRRLGLGVGRLAWKLPLRLVAGALLLVAWLGPALGVRQQAVRSSGQDVWLLVDVSRSMDAADVAPTRLLRTQAALSEVVAAFPADRLGLIVFGSQAYVQCPLTYDQASLQLFLNTLSTRLTAPGPTTLRAPLDLLLTRLGPAAPASPTSAGASPPRTVAAVLASDGEDFGENLEPILQALGRTGARVYTVGVGTAVGGPVPGPGGRTELRDVQGRPVVSRLREAPLLQIAAQTGGHYVSLNDRENGLPNLLASLRSLPPASTTTARSVAVADNRYRYPLGAALVLLLLDSLITVRVLRLEL</sequence>
<dbReference type="PANTHER" id="PTHR37947">
    <property type="entry name" value="BLL2462 PROTEIN"/>
    <property type="match status" value="1"/>
</dbReference>
<comment type="caution">
    <text evidence="3">The sequence shown here is derived from an EMBL/GenBank/DDBJ whole genome shotgun (WGS) entry which is preliminary data.</text>
</comment>
<dbReference type="Proteomes" id="UP001501243">
    <property type="component" value="Unassembled WGS sequence"/>
</dbReference>
<keyword evidence="1" id="KW-0472">Membrane</keyword>
<evidence type="ECO:0000313" key="4">
    <source>
        <dbReference type="Proteomes" id="UP001501243"/>
    </source>
</evidence>
<keyword evidence="4" id="KW-1185">Reference proteome</keyword>
<feature type="domain" description="VWFA" evidence="2">
    <location>
        <begin position="80"/>
        <end position="287"/>
    </location>
</feature>
<dbReference type="SMART" id="SM00327">
    <property type="entry name" value="VWA"/>
    <property type="match status" value="1"/>
</dbReference>
<dbReference type="RefSeq" id="WP_208133206.1">
    <property type="nucleotide sequence ID" value="NZ_BAABGQ010000008.1"/>
</dbReference>
<dbReference type="EMBL" id="BAABGQ010000008">
    <property type="protein sequence ID" value="GAA4504201.1"/>
    <property type="molecule type" value="Genomic_DNA"/>
</dbReference>
<protein>
    <submittedName>
        <fullName evidence="3">VWA domain-containing protein</fullName>
    </submittedName>
</protein>
<keyword evidence="1" id="KW-1133">Transmembrane helix</keyword>
<evidence type="ECO:0000259" key="2">
    <source>
        <dbReference type="PROSITE" id="PS50234"/>
    </source>
</evidence>
<dbReference type="InterPro" id="IPR036465">
    <property type="entry name" value="vWFA_dom_sf"/>
</dbReference>
<dbReference type="InterPro" id="IPR002035">
    <property type="entry name" value="VWF_A"/>
</dbReference>
<accession>A0ABP8QJT1</accession>
<dbReference type="Gene3D" id="3.40.50.410">
    <property type="entry name" value="von Willebrand factor, type A domain"/>
    <property type="match status" value="1"/>
</dbReference>
<dbReference type="PROSITE" id="PS50234">
    <property type="entry name" value="VWFA"/>
    <property type="match status" value="1"/>
</dbReference>
<reference evidence="4" key="1">
    <citation type="journal article" date="2019" name="Int. J. Syst. Evol. Microbiol.">
        <title>The Global Catalogue of Microorganisms (GCM) 10K type strain sequencing project: providing services to taxonomists for standard genome sequencing and annotation.</title>
        <authorList>
            <consortium name="The Broad Institute Genomics Platform"/>
            <consortium name="The Broad Institute Genome Sequencing Center for Infectious Disease"/>
            <person name="Wu L."/>
            <person name="Ma J."/>
        </authorList>
    </citation>
    <scope>NUCLEOTIDE SEQUENCE [LARGE SCALE GENOMIC DNA]</scope>
    <source>
        <strain evidence="4">JCM 17841</strain>
    </source>
</reference>
<feature type="transmembrane region" description="Helical" evidence="1">
    <location>
        <begin position="6"/>
        <end position="27"/>
    </location>
</feature>
<keyword evidence="1" id="KW-0812">Transmembrane</keyword>
<organism evidence="3 4">
    <name type="scientific">Hymenobacter ginsengisoli</name>
    <dbReference type="NCBI Taxonomy" id="1051626"/>
    <lineage>
        <taxon>Bacteria</taxon>
        <taxon>Pseudomonadati</taxon>
        <taxon>Bacteroidota</taxon>
        <taxon>Cytophagia</taxon>
        <taxon>Cytophagales</taxon>
        <taxon>Hymenobacteraceae</taxon>
        <taxon>Hymenobacter</taxon>
    </lineage>
</organism>
<evidence type="ECO:0000256" key="1">
    <source>
        <dbReference type="SAM" id="Phobius"/>
    </source>
</evidence>
<dbReference type="SUPFAM" id="SSF53300">
    <property type="entry name" value="vWA-like"/>
    <property type="match status" value="1"/>
</dbReference>
<dbReference type="PANTHER" id="PTHR37947:SF1">
    <property type="entry name" value="BLL2462 PROTEIN"/>
    <property type="match status" value="1"/>
</dbReference>